<comment type="similarity">
    <text evidence="2">Belongs to the leguminous lectin family.</text>
</comment>
<dbReference type="Gene3D" id="1.10.510.10">
    <property type="entry name" value="Transferase(Phosphotransferase) domain 1"/>
    <property type="match status" value="1"/>
</dbReference>
<evidence type="ECO:0000256" key="2">
    <source>
        <dbReference type="ARBA" id="ARBA00007606"/>
    </source>
</evidence>
<evidence type="ECO:0000256" key="21">
    <source>
        <dbReference type="SAM" id="Phobius"/>
    </source>
</evidence>
<keyword evidence="25" id="KW-1185">Reference proteome</keyword>
<dbReference type="InterPro" id="IPR008271">
    <property type="entry name" value="Ser/Thr_kinase_AS"/>
</dbReference>
<evidence type="ECO:0000256" key="5">
    <source>
        <dbReference type="ARBA" id="ARBA00012513"/>
    </source>
</evidence>
<keyword evidence="10 22" id="KW-0732">Signal</keyword>
<evidence type="ECO:0000256" key="4">
    <source>
        <dbReference type="ARBA" id="ARBA00010217"/>
    </source>
</evidence>
<dbReference type="InterPro" id="IPR017441">
    <property type="entry name" value="Protein_kinase_ATP_BS"/>
</dbReference>
<dbReference type="PROSITE" id="PS00108">
    <property type="entry name" value="PROTEIN_KINASE_ST"/>
    <property type="match status" value="1"/>
</dbReference>
<evidence type="ECO:0000256" key="18">
    <source>
        <dbReference type="ARBA" id="ARBA00023180"/>
    </source>
</evidence>
<sequence length="632" mass="69463">MDLSILLSQLVLISCLLFHLPLNHALSFNFPNFANSRLTLNGTAAIQNGALSLTSNPNNNTAAGRAVYSEQLHLYDPITGNSTDFTTKFSFKISTVTSPGQDGLAFFLAPNGSLLPEYASGGCLALFSQCDNLTIPRKDMVAVEFDTYPNPAWDETDKEHVGININSIKSDKKQDLNRTMKNGVIVDAVIRYDSKANDLSVSWSFPSDPFVTLSHRVNLTTLLPEWVSIGFAAGSAYYFETHEILSWEFTTELLPAVPGSTSSTSSAGLIVGCVVGGLFLVCGIVLVFVFVWRKRSRGKGKEGEKNGDFMEQEIEHTGPKRFSYNDLVRATNDFAEEGKLGEGGFGGVYKGFLSELQQFVAVKKVFRPSDQGKKAYTTEIKIISVLRHKNLVQLIGWCHENSALILVYEFMPNGSLDFHLFGGRTQLKWEVRHKIALGLASALLYLHEESGQYVVHRDIKTSNIMLDSDFNAKLGDFGLARLMDEEAGVKTTGLAGTWGYIAPEYAIALEIACGKRSTEAEYEGPHVPIAGWVWDSYGNERLHEVVDKTLLEFNTKEIECLLIVGLWCAHPDPSLRPSIRHALQVLNFDAPLPNLPKKMPVANYNVPAATASHSGSTDSAPTMSMSSINIGR</sequence>
<feature type="chain" id="PRO_5024346256" description="non-specific serine/threonine protein kinase" evidence="22">
    <location>
        <begin position="26"/>
        <end position="632"/>
    </location>
</feature>
<dbReference type="SUPFAM" id="SSF56112">
    <property type="entry name" value="Protein kinase-like (PK-like)"/>
    <property type="match status" value="1"/>
</dbReference>
<feature type="transmembrane region" description="Helical" evidence="21">
    <location>
        <begin position="267"/>
        <end position="292"/>
    </location>
</feature>
<keyword evidence="7" id="KW-0723">Serine/threonine-protein kinase</keyword>
<dbReference type="OrthoDB" id="2014828at2759"/>
<gene>
    <name evidence="24" type="ORF">FH972_004814</name>
</gene>
<dbReference type="EMBL" id="CM017322">
    <property type="protein sequence ID" value="KAE8008292.1"/>
    <property type="molecule type" value="Genomic_DNA"/>
</dbReference>
<evidence type="ECO:0000259" key="23">
    <source>
        <dbReference type="PROSITE" id="PS50011"/>
    </source>
</evidence>
<evidence type="ECO:0000256" key="6">
    <source>
        <dbReference type="ARBA" id="ARBA00022475"/>
    </source>
</evidence>
<accession>A0A5N6QQU7</accession>
<keyword evidence="11" id="KW-0430">Lectin</keyword>
<keyword evidence="12 19" id="KW-0547">Nucleotide-binding</keyword>
<evidence type="ECO:0000313" key="24">
    <source>
        <dbReference type="EMBL" id="KAE8008292.1"/>
    </source>
</evidence>
<evidence type="ECO:0000256" key="11">
    <source>
        <dbReference type="ARBA" id="ARBA00022734"/>
    </source>
</evidence>
<dbReference type="GO" id="GO:0002229">
    <property type="term" value="P:defense response to oomycetes"/>
    <property type="evidence" value="ECO:0007669"/>
    <property type="project" value="UniProtKB-ARBA"/>
</dbReference>
<dbReference type="Pfam" id="PF00069">
    <property type="entry name" value="Pkinase"/>
    <property type="match status" value="1"/>
</dbReference>
<evidence type="ECO:0000313" key="25">
    <source>
        <dbReference type="Proteomes" id="UP000327013"/>
    </source>
</evidence>
<dbReference type="Gene3D" id="3.30.200.20">
    <property type="entry name" value="Phosphorylase Kinase, domain 1"/>
    <property type="match status" value="1"/>
</dbReference>
<dbReference type="GO" id="GO:0005886">
    <property type="term" value="C:plasma membrane"/>
    <property type="evidence" value="ECO:0007669"/>
    <property type="project" value="UniProtKB-SubCell"/>
</dbReference>
<keyword evidence="9 21" id="KW-0812">Transmembrane</keyword>
<keyword evidence="17" id="KW-0675">Receptor</keyword>
<dbReference type="InterPro" id="IPR011009">
    <property type="entry name" value="Kinase-like_dom_sf"/>
</dbReference>
<dbReference type="InterPro" id="IPR013320">
    <property type="entry name" value="ConA-like_dom_sf"/>
</dbReference>
<dbReference type="Pfam" id="PF00139">
    <property type="entry name" value="Lectin_legB"/>
    <property type="match status" value="1"/>
</dbReference>
<keyword evidence="18" id="KW-0325">Glycoprotein</keyword>
<dbReference type="GO" id="GO:0004674">
    <property type="term" value="F:protein serine/threonine kinase activity"/>
    <property type="evidence" value="ECO:0007669"/>
    <property type="project" value="UniProtKB-KW"/>
</dbReference>
<evidence type="ECO:0000256" key="17">
    <source>
        <dbReference type="ARBA" id="ARBA00023170"/>
    </source>
</evidence>
<evidence type="ECO:0000256" key="8">
    <source>
        <dbReference type="ARBA" id="ARBA00022679"/>
    </source>
</evidence>
<evidence type="ECO:0000256" key="13">
    <source>
        <dbReference type="ARBA" id="ARBA00022777"/>
    </source>
</evidence>
<keyword evidence="8" id="KW-0808">Transferase</keyword>
<keyword evidence="15 21" id="KW-1133">Transmembrane helix</keyword>
<dbReference type="GO" id="GO:0030246">
    <property type="term" value="F:carbohydrate binding"/>
    <property type="evidence" value="ECO:0007669"/>
    <property type="project" value="UniProtKB-KW"/>
</dbReference>
<proteinExistence type="inferred from homology"/>
<organism evidence="24 25">
    <name type="scientific">Carpinus fangiana</name>
    <dbReference type="NCBI Taxonomy" id="176857"/>
    <lineage>
        <taxon>Eukaryota</taxon>
        <taxon>Viridiplantae</taxon>
        <taxon>Streptophyta</taxon>
        <taxon>Embryophyta</taxon>
        <taxon>Tracheophyta</taxon>
        <taxon>Spermatophyta</taxon>
        <taxon>Magnoliopsida</taxon>
        <taxon>eudicotyledons</taxon>
        <taxon>Gunneridae</taxon>
        <taxon>Pentapetalae</taxon>
        <taxon>rosids</taxon>
        <taxon>fabids</taxon>
        <taxon>Fagales</taxon>
        <taxon>Betulaceae</taxon>
        <taxon>Carpinus</taxon>
    </lineage>
</organism>
<evidence type="ECO:0000256" key="3">
    <source>
        <dbReference type="ARBA" id="ARBA00008536"/>
    </source>
</evidence>
<dbReference type="PROSITE" id="PS50011">
    <property type="entry name" value="PROTEIN_KINASE_DOM"/>
    <property type="match status" value="1"/>
</dbReference>
<dbReference type="AlphaFoldDB" id="A0A5N6QQU7"/>
<dbReference type="InterPro" id="IPR000719">
    <property type="entry name" value="Prot_kinase_dom"/>
</dbReference>
<name>A0A5N6QQU7_9ROSI</name>
<dbReference type="CDD" id="cd06899">
    <property type="entry name" value="lectin_legume_LecRK_Arcelin_ConA"/>
    <property type="match status" value="1"/>
</dbReference>
<dbReference type="EC" id="2.7.11.1" evidence="5"/>
<dbReference type="FunFam" id="3.30.200.20:FF:000168">
    <property type="entry name" value="L-type lectin-domain containing receptor kinase IX.1"/>
    <property type="match status" value="1"/>
</dbReference>
<evidence type="ECO:0000256" key="7">
    <source>
        <dbReference type="ARBA" id="ARBA00022527"/>
    </source>
</evidence>
<feature type="domain" description="Protein kinase" evidence="23">
    <location>
        <begin position="334"/>
        <end position="595"/>
    </location>
</feature>
<evidence type="ECO:0000256" key="22">
    <source>
        <dbReference type="SAM" id="SignalP"/>
    </source>
</evidence>
<feature type="region of interest" description="Disordered" evidence="20">
    <location>
        <begin position="610"/>
        <end position="632"/>
    </location>
</feature>
<evidence type="ECO:0000256" key="20">
    <source>
        <dbReference type="SAM" id="MobiDB-lite"/>
    </source>
</evidence>
<comment type="similarity">
    <text evidence="4">In the C-terminal section; belongs to the protein kinase superfamily. Ser/Thr protein kinase family.</text>
</comment>
<dbReference type="PROSITE" id="PS00307">
    <property type="entry name" value="LECTIN_LEGUME_BETA"/>
    <property type="match status" value="1"/>
</dbReference>
<keyword evidence="6" id="KW-1003">Cell membrane</keyword>
<comment type="similarity">
    <text evidence="3">In the N-terminal section; belongs to the leguminous lectin family.</text>
</comment>
<dbReference type="PANTHER" id="PTHR27007">
    <property type="match status" value="1"/>
</dbReference>
<feature type="binding site" evidence="19">
    <location>
        <position position="364"/>
    </location>
    <ligand>
        <name>ATP</name>
        <dbReference type="ChEBI" id="CHEBI:30616"/>
    </ligand>
</feature>
<comment type="subcellular location">
    <subcellularLocation>
        <location evidence="1">Cell membrane</location>
        <topology evidence="1">Single-pass type I membrane protein</topology>
    </subcellularLocation>
</comment>
<dbReference type="SUPFAM" id="SSF49899">
    <property type="entry name" value="Concanavalin A-like lectins/glucanases"/>
    <property type="match status" value="1"/>
</dbReference>
<dbReference type="FunFam" id="1.10.510.10:FF:000240">
    <property type="entry name" value="Lectin-domain containing receptor kinase A4.3"/>
    <property type="match status" value="1"/>
</dbReference>
<protein>
    <recommendedName>
        <fullName evidence="5">non-specific serine/threonine protein kinase</fullName>
        <ecNumber evidence="5">2.7.11.1</ecNumber>
    </recommendedName>
</protein>
<dbReference type="Gene3D" id="2.60.120.200">
    <property type="match status" value="1"/>
</dbReference>
<keyword evidence="13" id="KW-0418">Kinase</keyword>
<feature type="compositionally biased region" description="Polar residues" evidence="20">
    <location>
        <begin position="611"/>
        <end position="632"/>
    </location>
</feature>
<reference evidence="24 25" key="1">
    <citation type="submission" date="2019-06" db="EMBL/GenBank/DDBJ databases">
        <title>A chromosomal-level reference genome of Carpinus fangiana (Coryloideae, Betulaceae).</title>
        <authorList>
            <person name="Yang X."/>
            <person name="Wang Z."/>
            <person name="Zhang L."/>
            <person name="Hao G."/>
            <person name="Liu J."/>
            <person name="Yang Y."/>
        </authorList>
    </citation>
    <scope>NUCLEOTIDE SEQUENCE [LARGE SCALE GENOMIC DNA]</scope>
    <source>
        <strain evidence="24">Cfa_2016G</strain>
        <tissue evidence="24">Leaf</tissue>
    </source>
</reference>
<evidence type="ECO:0000256" key="14">
    <source>
        <dbReference type="ARBA" id="ARBA00022840"/>
    </source>
</evidence>
<dbReference type="Proteomes" id="UP000327013">
    <property type="component" value="Chromosome 2"/>
</dbReference>
<dbReference type="SMART" id="SM00220">
    <property type="entry name" value="S_TKc"/>
    <property type="match status" value="1"/>
</dbReference>
<dbReference type="InterPro" id="IPR050528">
    <property type="entry name" value="L-type_Lectin-RKs"/>
</dbReference>
<evidence type="ECO:0000256" key="16">
    <source>
        <dbReference type="ARBA" id="ARBA00023136"/>
    </source>
</evidence>
<dbReference type="InterPro" id="IPR001220">
    <property type="entry name" value="Legume_lectin_dom"/>
</dbReference>
<keyword evidence="14 19" id="KW-0067">ATP-binding</keyword>
<evidence type="ECO:0000256" key="15">
    <source>
        <dbReference type="ARBA" id="ARBA00022989"/>
    </source>
</evidence>
<keyword evidence="16 21" id="KW-0472">Membrane</keyword>
<dbReference type="GO" id="GO:0005524">
    <property type="term" value="F:ATP binding"/>
    <property type="evidence" value="ECO:0007669"/>
    <property type="project" value="UniProtKB-UniRule"/>
</dbReference>
<evidence type="ECO:0000256" key="19">
    <source>
        <dbReference type="PROSITE-ProRule" id="PRU10141"/>
    </source>
</evidence>
<evidence type="ECO:0000256" key="9">
    <source>
        <dbReference type="ARBA" id="ARBA00022692"/>
    </source>
</evidence>
<evidence type="ECO:0000256" key="12">
    <source>
        <dbReference type="ARBA" id="ARBA00022741"/>
    </source>
</evidence>
<dbReference type="InterPro" id="IPR019825">
    <property type="entry name" value="Lectin_legB_Mn/Ca_BS"/>
</dbReference>
<feature type="signal peptide" evidence="22">
    <location>
        <begin position="1"/>
        <end position="25"/>
    </location>
</feature>
<dbReference type="PROSITE" id="PS00107">
    <property type="entry name" value="PROTEIN_KINASE_ATP"/>
    <property type="match status" value="1"/>
</dbReference>
<evidence type="ECO:0000256" key="10">
    <source>
        <dbReference type="ARBA" id="ARBA00022729"/>
    </source>
</evidence>
<evidence type="ECO:0000256" key="1">
    <source>
        <dbReference type="ARBA" id="ARBA00004251"/>
    </source>
</evidence>